<accession>A0A3N0B140</accession>
<sequence>MDDTHEHRVEFGEGIQSDDVQITFLEKANTADNSVEGIATRTEFTGHFAIDGYVLQYNDGRYVDAGLGADFDEYNGPTRAWIWFSAPVNDAVKEAFEGFFSAEFGEDRLRMELDPETFLKFADSSAWGEFTEGGVEEEEEDDLSGFLG</sequence>
<dbReference type="RefSeq" id="WP_123208470.1">
    <property type="nucleotide sequence ID" value="NZ_JBHTHO010000002.1"/>
</dbReference>
<evidence type="ECO:0000313" key="1">
    <source>
        <dbReference type="EMBL" id="RNL40851.1"/>
    </source>
</evidence>
<name>A0A3N0B140_9ACTN</name>
<dbReference type="EMBL" id="QIBX01000004">
    <property type="protein sequence ID" value="RNL40851.1"/>
    <property type="molecule type" value="Genomic_DNA"/>
</dbReference>
<protein>
    <submittedName>
        <fullName evidence="1">Uncharacterized protein</fullName>
    </submittedName>
</protein>
<keyword evidence="2" id="KW-1185">Reference proteome</keyword>
<gene>
    <name evidence="1" type="ORF">DMP06_04070</name>
</gene>
<dbReference type="OrthoDB" id="3177291at2"/>
<comment type="caution">
    <text evidence="1">The sequence shown here is derived from an EMBL/GenBank/DDBJ whole genome shotgun (WGS) entry which is preliminary data.</text>
</comment>
<proteinExistence type="predicted"/>
<evidence type="ECO:0000313" key="2">
    <source>
        <dbReference type="Proteomes" id="UP000269591"/>
    </source>
</evidence>
<reference evidence="2" key="1">
    <citation type="submission" date="2018-05" db="EMBL/GenBank/DDBJ databases">
        <title>Genome Sequencing of selected type strains of the family Eggerthellaceae.</title>
        <authorList>
            <person name="Danylec N."/>
            <person name="Stoll D.A."/>
            <person name="Doetsch A."/>
            <person name="Huch M."/>
        </authorList>
    </citation>
    <scope>NUCLEOTIDE SEQUENCE [LARGE SCALE GENOMIC DNA]</scope>
    <source>
        <strain evidence="2">DSM 24851</strain>
    </source>
</reference>
<organism evidence="1 2">
    <name type="scientific">Slackia equolifaciens</name>
    <dbReference type="NCBI Taxonomy" id="498718"/>
    <lineage>
        <taxon>Bacteria</taxon>
        <taxon>Bacillati</taxon>
        <taxon>Actinomycetota</taxon>
        <taxon>Coriobacteriia</taxon>
        <taxon>Eggerthellales</taxon>
        <taxon>Eggerthellaceae</taxon>
        <taxon>Slackia</taxon>
    </lineage>
</organism>
<dbReference type="AlphaFoldDB" id="A0A3N0B140"/>
<dbReference type="Proteomes" id="UP000269591">
    <property type="component" value="Unassembled WGS sequence"/>
</dbReference>